<name>A0A9Q3BB43_9BASI</name>
<dbReference type="Proteomes" id="UP000765509">
    <property type="component" value="Unassembled WGS sequence"/>
</dbReference>
<dbReference type="EMBL" id="AVOT02000307">
    <property type="protein sequence ID" value="MBW0462226.1"/>
    <property type="molecule type" value="Genomic_DNA"/>
</dbReference>
<accession>A0A9Q3BB43</accession>
<comment type="caution">
    <text evidence="1">The sequence shown here is derived from an EMBL/GenBank/DDBJ whole genome shotgun (WGS) entry which is preliminary data.</text>
</comment>
<evidence type="ECO:0000313" key="2">
    <source>
        <dbReference type="Proteomes" id="UP000765509"/>
    </source>
</evidence>
<reference evidence="1" key="1">
    <citation type="submission" date="2021-03" db="EMBL/GenBank/DDBJ databases">
        <title>Draft genome sequence of rust myrtle Austropuccinia psidii MF-1, a brazilian biotype.</title>
        <authorList>
            <person name="Quecine M.C."/>
            <person name="Pachon D.M.R."/>
            <person name="Bonatelli M.L."/>
            <person name="Correr F.H."/>
            <person name="Franceschini L.M."/>
            <person name="Leite T.F."/>
            <person name="Margarido G.R.A."/>
            <person name="Almeida C.A."/>
            <person name="Ferrarezi J.A."/>
            <person name="Labate C.A."/>
        </authorList>
    </citation>
    <scope>NUCLEOTIDE SEQUENCE</scope>
    <source>
        <strain evidence="1">MF-1</strain>
    </source>
</reference>
<evidence type="ECO:0000313" key="1">
    <source>
        <dbReference type="EMBL" id="MBW0462226.1"/>
    </source>
</evidence>
<proteinExistence type="predicted"/>
<protein>
    <submittedName>
        <fullName evidence="1">Uncharacterized protein</fullName>
    </submittedName>
</protein>
<organism evidence="1 2">
    <name type="scientific">Austropuccinia psidii MF-1</name>
    <dbReference type="NCBI Taxonomy" id="1389203"/>
    <lineage>
        <taxon>Eukaryota</taxon>
        <taxon>Fungi</taxon>
        <taxon>Dikarya</taxon>
        <taxon>Basidiomycota</taxon>
        <taxon>Pucciniomycotina</taxon>
        <taxon>Pucciniomycetes</taxon>
        <taxon>Pucciniales</taxon>
        <taxon>Sphaerophragmiaceae</taxon>
        <taxon>Austropuccinia</taxon>
    </lineage>
</organism>
<dbReference type="AlphaFoldDB" id="A0A9Q3BB43"/>
<gene>
    <name evidence="1" type="ORF">O181_001941</name>
</gene>
<sequence>MSENVVRKENIETKSTAPSIIHSSTVNSDHNRISIIAQNNQTEPIYLELGASYNPSSTSQRGFRHDFDRTKSVTEGEGWLKESQTDKVCHSKADNTFLPLNRADTTTRSLSGYIQSHPEGIQKFTSAQRVSDPRRPLEKLHELLPDCEKIPGPSQHLQVTEWMASIDGKEEYDAFNSKINGNQLSNTQTYAKTILSGQKKQLQCEKVATISEKWQRQSTSHKIIKPGVQNPKDSSKYEELFLKF</sequence>
<keyword evidence="2" id="KW-1185">Reference proteome</keyword>